<dbReference type="AlphaFoldDB" id="A0A941IJU3"/>
<reference evidence="1" key="1">
    <citation type="submission" date="2021-04" db="EMBL/GenBank/DDBJ databases">
        <title>Genome based classification of Actinospica acidithermotolerans sp. nov., an actinobacterium isolated from an Indonesian hot spring.</title>
        <authorList>
            <person name="Kusuma A.B."/>
            <person name="Putra K.E."/>
            <person name="Nafisah S."/>
            <person name="Loh J."/>
            <person name="Nouioui I."/>
            <person name="Goodfellow M."/>
        </authorList>
    </citation>
    <scope>NUCLEOTIDE SEQUENCE</scope>
    <source>
        <strain evidence="1">MGRD01-02</strain>
    </source>
</reference>
<dbReference type="Proteomes" id="UP000676325">
    <property type="component" value="Unassembled WGS sequence"/>
</dbReference>
<proteinExistence type="predicted"/>
<keyword evidence="2" id="KW-1185">Reference proteome</keyword>
<evidence type="ECO:0000313" key="1">
    <source>
        <dbReference type="EMBL" id="MBR7831135.1"/>
    </source>
</evidence>
<dbReference type="Gene3D" id="3.30.1780.10">
    <property type="entry name" value="ornithine cyclodeaminase, domain 1"/>
    <property type="match status" value="1"/>
</dbReference>
<dbReference type="Gene3D" id="3.40.50.720">
    <property type="entry name" value="NAD(P)-binding Rossmann-like Domain"/>
    <property type="match status" value="1"/>
</dbReference>
<dbReference type="InterPro" id="IPR023401">
    <property type="entry name" value="ODC_N"/>
</dbReference>
<accession>A0A941IJU3</accession>
<gene>
    <name evidence="1" type="ORF">KDK95_32820</name>
</gene>
<protein>
    <submittedName>
        <fullName evidence="1">Ornithine cyclodeaminase family protein</fullName>
    </submittedName>
</protein>
<dbReference type="SUPFAM" id="SSF51735">
    <property type="entry name" value="NAD(P)-binding Rossmann-fold domains"/>
    <property type="match status" value="1"/>
</dbReference>
<dbReference type="PANTHER" id="PTHR13812:SF19">
    <property type="entry name" value="KETIMINE REDUCTASE MU-CRYSTALLIN"/>
    <property type="match status" value="1"/>
</dbReference>
<dbReference type="PANTHER" id="PTHR13812">
    <property type="entry name" value="KETIMINE REDUCTASE MU-CRYSTALLIN"/>
    <property type="match status" value="1"/>
</dbReference>
<dbReference type="Pfam" id="PF02423">
    <property type="entry name" value="OCD_Mu_crystall"/>
    <property type="match status" value="1"/>
</dbReference>
<name>A0A941IJU3_9ACTN</name>
<dbReference type="RefSeq" id="WP_212522251.1">
    <property type="nucleotide sequence ID" value="NZ_JAGSOH010000188.1"/>
</dbReference>
<dbReference type="InterPro" id="IPR036291">
    <property type="entry name" value="NAD(P)-bd_dom_sf"/>
</dbReference>
<dbReference type="EMBL" id="JAGSOH010000188">
    <property type="protein sequence ID" value="MBR7831135.1"/>
    <property type="molecule type" value="Genomic_DNA"/>
</dbReference>
<organism evidence="1 2">
    <name type="scientific">Actinospica acidithermotolerans</name>
    <dbReference type="NCBI Taxonomy" id="2828514"/>
    <lineage>
        <taxon>Bacteria</taxon>
        <taxon>Bacillati</taxon>
        <taxon>Actinomycetota</taxon>
        <taxon>Actinomycetes</taxon>
        <taxon>Catenulisporales</taxon>
        <taxon>Actinospicaceae</taxon>
        <taxon>Actinospica</taxon>
    </lineage>
</organism>
<dbReference type="InterPro" id="IPR003462">
    <property type="entry name" value="ODC_Mu_crystall"/>
</dbReference>
<sequence length="321" mass="31679">MPAEDLSDAVAPGGAVRVLDAPGTQKALSDSAALTAALSRALVAVARGEASVPPRIAARATAGLLGAMPGYVPGLGLAAKLITVFADPARPGRSTHRGVVVVFDERDGRPLAVLDAEPLTAIRTAATSILAFRALARPDARRVTVVGTGTLAAAHLAQLAGDPDLSVTVAGRDPDRVRALSERFGVAGAASIESAVRAADAVLCCTGAHEPVVLGEWLAPGTHISSVGGSQGPELDAATIAGAALFAEWDGAVAAAPPAGAHELQGVDPGRVTLLGAVLDGAHPGRGALGAPQAELTVFKSTGHAALDVAAASVAVAALAV</sequence>
<dbReference type="PIRSF" id="PIRSF001439">
    <property type="entry name" value="CryM"/>
    <property type="match status" value="1"/>
</dbReference>
<dbReference type="GO" id="GO:0005737">
    <property type="term" value="C:cytoplasm"/>
    <property type="evidence" value="ECO:0007669"/>
    <property type="project" value="TreeGrafter"/>
</dbReference>
<comment type="caution">
    <text evidence="1">The sequence shown here is derived from an EMBL/GenBank/DDBJ whole genome shotgun (WGS) entry which is preliminary data.</text>
</comment>
<evidence type="ECO:0000313" key="2">
    <source>
        <dbReference type="Proteomes" id="UP000676325"/>
    </source>
</evidence>